<evidence type="ECO:0000256" key="6">
    <source>
        <dbReference type="ARBA" id="ARBA00023136"/>
    </source>
</evidence>
<dbReference type="EMBL" id="JACIIV010000003">
    <property type="protein sequence ID" value="MBB6226379.1"/>
    <property type="molecule type" value="Genomic_DNA"/>
</dbReference>
<dbReference type="GO" id="GO:0006643">
    <property type="term" value="P:membrane lipid metabolic process"/>
    <property type="evidence" value="ECO:0007669"/>
    <property type="project" value="TreeGrafter"/>
</dbReference>
<dbReference type="Pfam" id="PF04116">
    <property type="entry name" value="FA_hydroxylase"/>
    <property type="match status" value="1"/>
</dbReference>
<evidence type="ECO:0000259" key="8">
    <source>
        <dbReference type="Pfam" id="PF04116"/>
    </source>
</evidence>
<keyword evidence="6 7" id="KW-0472">Membrane</keyword>
<evidence type="ECO:0000256" key="7">
    <source>
        <dbReference type="SAM" id="Phobius"/>
    </source>
</evidence>
<dbReference type="Proteomes" id="UP000538147">
    <property type="component" value="Unassembled WGS sequence"/>
</dbReference>
<proteinExistence type="predicted"/>
<accession>A0A841L0N0</accession>
<dbReference type="InterPro" id="IPR051689">
    <property type="entry name" value="Sterol_desaturase/TMEM195"/>
</dbReference>
<evidence type="ECO:0000256" key="5">
    <source>
        <dbReference type="ARBA" id="ARBA00023098"/>
    </source>
</evidence>
<evidence type="ECO:0000256" key="2">
    <source>
        <dbReference type="ARBA" id="ARBA00022692"/>
    </source>
</evidence>
<evidence type="ECO:0000313" key="10">
    <source>
        <dbReference type="Proteomes" id="UP000538147"/>
    </source>
</evidence>
<protein>
    <submittedName>
        <fullName evidence="9">Sterol desaturase/sphingolipid hydroxylase (Fatty acid hydroxylase superfamily)</fullName>
    </submittedName>
</protein>
<keyword evidence="10" id="KW-1185">Reference proteome</keyword>
<feature type="transmembrane region" description="Helical" evidence="7">
    <location>
        <begin position="12"/>
        <end position="31"/>
    </location>
</feature>
<dbReference type="GO" id="GO:0005506">
    <property type="term" value="F:iron ion binding"/>
    <property type="evidence" value="ECO:0007669"/>
    <property type="project" value="InterPro"/>
</dbReference>
<name>A0A841L0N0_9SPHN</name>
<feature type="transmembrane region" description="Helical" evidence="7">
    <location>
        <begin position="160"/>
        <end position="178"/>
    </location>
</feature>
<sequence>MTELWHGLMTLLSGENGFFLVLVSYVAMILIERLGHALEGSGRWNERDARVNIVNSSVTAIGDALIGSAIFFGLYTAIHANLRLFDMPLTGWGFLAAFLLRDLAYYVDHRIAHRTGLFWAFHIPHHSSREMNLTVSSRGSVFGLAGTVSPAYFVLPLLGVSFPMFVAVAFIGNLWGIFNHTRLVRRMGWLDEVLATPANHRVHHGIEAKYLDRNYGQTLILWDRLFGTFQREEEEPSYGLVKQLESDRIWDIQTSGLTWLATQLRSAPRWQDKLRYLAMPPGWRHDGCPQTSEAIRAGAPGCLAGS</sequence>
<keyword evidence="2 7" id="KW-0812">Transmembrane</keyword>
<dbReference type="RefSeq" id="WP_184194957.1">
    <property type="nucleotide sequence ID" value="NZ_BMOX01000060.1"/>
</dbReference>
<dbReference type="GO" id="GO:0008610">
    <property type="term" value="P:lipid biosynthetic process"/>
    <property type="evidence" value="ECO:0007669"/>
    <property type="project" value="InterPro"/>
</dbReference>
<organism evidence="9 10">
    <name type="scientific">Polymorphobacter multimanifer</name>
    <dbReference type="NCBI Taxonomy" id="1070431"/>
    <lineage>
        <taxon>Bacteria</taxon>
        <taxon>Pseudomonadati</taxon>
        <taxon>Pseudomonadota</taxon>
        <taxon>Alphaproteobacteria</taxon>
        <taxon>Sphingomonadales</taxon>
        <taxon>Sphingosinicellaceae</taxon>
        <taxon>Polymorphobacter</taxon>
    </lineage>
</organism>
<comment type="caution">
    <text evidence="9">The sequence shown here is derived from an EMBL/GenBank/DDBJ whole genome shotgun (WGS) entry which is preliminary data.</text>
</comment>
<feature type="domain" description="Fatty acid hydroxylase" evidence="8">
    <location>
        <begin position="94"/>
        <end position="228"/>
    </location>
</feature>
<evidence type="ECO:0000256" key="3">
    <source>
        <dbReference type="ARBA" id="ARBA00022989"/>
    </source>
</evidence>
<keyword evidence="3 7" id="KW-1133">Transmembrane helix</keyword>
<evidence type="ECO:0000256" key="4">
    <source>
        <dbReference type="ARBA" id="ARBA00023002"/>
    </source>
</evidence>
<dbReference type="AlphaFoldDB" id="A0A841L0N0"/>
<comment type="subcellular location">
    <subcellularLocation>
        <location evidence="1">Endomembrane system</location>
        <topology evidence="1">Multi-pass membrane protein</topology>
    </subcellularLocation>
</comment>
<reference evidence="9 10" key="1">
    <citation type="submission" date="2020-08" db="EMBL/GenBank/DDBJ databases">
        <title>Genomic Encyclopedia of Type Strains, Phase IV (KMG-IV): sequencing the most valuable type-strain genomes for metagenomic binning, comparative biology and taxonomic classification.</title>
        <authorList>
            <person name="Goeker M."/>
        </authorList>
    </citation>
    <scope>NUCLEOTIDE SEQUENCE [LARGE SCALE GENOMIC DNA]</scope>
    <source>
        <strain evidence="9 10">DSM 102189</strain>
    </source>
</reference>
<dbReference type="PANTHER" id="PTHR21624">
    <property type="entry name" value="STEROL DESATURASE-RELATED PROTEIN"/>
    <property type="match status" value="1"/>
</dbReference>
<gene>
    <name evidence="9" type="ORF">FHS79_000533</name>
</gene>
<dbReference type="GO" id="GO:0016020">
    <property type="term" value="C:membrane"/>
    <property type="evidence" value="ECO:0007669"/>
    <property type="project" value="GOC"/>
</dbReference>
<feature type="transmembrane region" description="Helical" evidence="7">
    <location>
        <begin position="52"/>
        <end position="77"/>
    </location>
</feature>
<dbReference type="InterPro" id="IPR006694">
    <property type="entry name" value="Fatty_acid_hydroxylase"/>
</dbReference>
<keyword evidence="4" id="KW-0560">Oxidoreductase</keyword>
<evidence type="ECO:0000256" key="1">
    <source>
        <dbReference type="ARBA" id="ARBA00004127"/>
    </source>
</evidence>
<dbReference type="PANTHER" id="PTHR21624:SF1">
    <property type="entry name" value="ALKYLGLYCEROL MONOOXYGENASE"/>
    <property type="match status" value="1"/>
</dbReference>
<dbReference type="GO" id="GO:0012505">
    <property type="term" value="C:endomembrane system"/>
    <property type="evidence" value="ECO:0007669"/>
    <property type="project" value="UniProtKB-SubCell"/>
</dbReference>
<keyword evidence="5" id="KW-0443">Lipid metabolism</keyword>
<evidence type="ECO:0000313" key="9">
    <source>
        <dbReference type="EMBL" id="MBB6226379.1"/>
    </source>
</evidence>
<dbReference type="GO" id="GO:0050479">
    <property type="term" value="F:glyceryl-ether monooxygenase activity"/>
    <property type="evidence" value="ECO:0007669"/>
    <property type="project" value="TreeGrafter"/>
</dbReference>